<evidence type="ECO:0000313" key="3">
    <source>
        <dbReference type="Proteomes" id="UP000193870"/>
    </source>
</evidence>
<dbReference type="OrthoDB" id="8100830at2"/>
<feature type="compositionally biased region" description="Basic and acidic residues" evidence="1">
    <location>
        <begin position="15"/>
        <end position="28"/>
    </location>
</feature>
<sequence>MPKATDFWSRRRRAVAAEEGDRARREDEAQQEAVEAELEEADDETLLQMLGLPDPETLTPADAARFMAREVPGRLRKRAMRALFRGHPGLSLPDGLLDYNEDYANAPLAPRAPRPLWTAVRRVAEALPEEEDEAIAPAAAEMPVEDEAPEEPVEAPVFEDEPPEPEVLRPRRMTFRFEETDT</sequence>
<dbReference type="InterPro" id="IPR021735">
    <property type="entry name" value="DUF3306"/>
</dbReference>
<proteinExistence type="predicted"/>
<evidence type="ECO:0008006" key="4">
    <source>
        <dbReference type="Google" id="ProtNLM"/>
    </source>
</evidence>
<evidence type="ECO:0000313" key="2">
    <source>
        <dbReference type="EMBL" id="SLN64975.1"/>
    </source>
</evidence>
<evidence type="ECO:0000256" key="1">
    <source>
        <dbReference type="SAM" id="MobiDB-lite"/>
    </source>
</evidence>
<protein>
    <recommendedName>
        <fullName evidence="4">DUF3306 domain-containing protein</fullName>
    </recommendedName>
</protein>
<accession>A0A1Y5TLK3</accession>
<dbReference type="RefSeq" id="WP_085855208.1">
    <property type="nucleotide sequence ID" value="NZ_FOPF01000012.1"/>
</dbReference>
<dbReference type="STRING" id="315423.SAMN04488020_11267"/>
<dbReference type="Pfam" id="PF11748">
    <property type="entry name" value="DUF3306"/>
    <property type="match status" value="1"/>
</dbReference>
<organism evidence="2 3">
    <name type="scientific">Palleronia marisminoris</name>
    <dbReference type="NCBI Taxonomy" id="315423"/>
    <lineage>
        <taxon>Bacteria</taxon>
        <taxon>Pseudomonadati</taxon>
        <taxon>Pseudomonadota</taxon>
        <taxon>Alphaproteobacteria</taxon>
        <taxon>Rhodobacterales</taxon>
        <taxon>Roseobacteraceae</taxon>
        <taxon>Palleronia</taxon>
    </lineage>
</organism>
<reference evidence="2 3" key="1">
    <citation type="submission" date="2017-03" db="EMBL/GenBank/DDBJ databases">
        <authorList>
            <person name="Afonso C.L."/>
            <person name="Miller P.J."/>
            <person name="Scott M.A."/>
            <person name="Spackman E."/>
            <person name="Goraichik I."/>
            <person name="Dimitrov K.M."/>
            <person name="Suarez D.L."/>
            <person name="Swayne D.E."/>
        </authorList>
    </citation>
    <scope>NUCLEOTIDE SEQUENCE [LARGE SCALE GENOMIC DNA]</scope>
    <source>
        <strain evidence="2 3">CECT 7066</strain>
    </source>
</reference>
<feature type="compositionally biased region" description="Acidic residues" evidence="1">
    <location>
        <begin position="143"/>
        <end position="164"/>
    </location>
</feature>
<keyword evidence="3" id="KW-1185">Reference proteome</keyword>
<name>A0A1Y5TLK3_9RHOB</name>
<dbReference type="Proteomes" id="UP000193870">
    <property type="component" value="Unassembled WGS sequence"/>
</dbReference>
<gene>
    <name evidence="2" type="ORF">PAM7066_03240</name>
</gene>
<dbReference type="AlphaFoldDB" id="A0A1Y5TLK3"/>
<dbReference type="EMBL" id="FWFV01000011">
    <property type="protein sequence ID" value="SLN64975.1"/>
    <property type="molecule type" value="Genomic_DNA"/>
</dbReference>
<feature type="region of interest" description="Disordered" evidence="1">
    <location>
        <begin position="140"/>
        <end position="182"/>
    </location>
</feature>
<feature type="region of interest" description="Disordered" evidence="1">
    <location>
        <begin position="1"/>
        <end position="42"/>
    </location>
</feature>